<dbReference type="AlphaFoldDB" id="A0A0A9HV55"/>
<sequence length="43" mass="4987">MCMIIYQANFGSSHKLSLISPNETFKRSKRNFIFNTSFTTHTS</sequence>
<organism evidence="1">
    <name type="scientific">Arundo donax</name>
    <name type="common">Giant reed</name>
    <name type="synonym">Donax arundinaceus</name>
    <dbReference type="NCBI Taxonomy" id="35708"/>
    <lineage>
        <taxon>Eukaryota</taxon>
        <taxon>Viridiplantae</taxon>
        <taxon>Streptophyta</taxon>
        <taxon>Embryophyta</taxon>
        <taxon>Tracheophyta</taxon>
        <taxon>Spermatophyta</taxon>
        <taxon>Magnoliopsida</taxon>
        <taxon>Liliopsida</taxon>
        <taxon>Poales</taxon>
        <taxon>Poaceae</taxon>
        <taxon>PACMAD clade</taxon>
        <taxon>Arundinoideae</taxon>
        <taxon>Arundineae</taxon>
        <taxon>Arundo</taxon>
    </lineage>
</organism>
<reference evidence="1" key="1">
    <citation type="submission" date="2014-09" db="EMBL/GenBank/DDBJ databases">
        <authorList>
            <person name="Magalhaes I.L.F."/>
            <person name="Oliveira U."/>
            <person name="Santos F.R."/>
            <person name="Vidigal T.H.D.A."/>
            <person name="Brescovit A.D."/>
            <person name="Santos A.J."/>
        </authorList>
    </citation>
    <scope>NUCLEOTIDE SEQUENCE</scope>
    <source>
        <tissue evidence="1">Shoot tissue taken approximately 20 cm above the soil surface</tissue>
    </source>
</reference>
<protein>
    <submittedName>
        <fullName evidence="1">Uncharacterized protein</fullName>
    </submittedName>
</protein>
<reference evidence="1" key="2">
    <citation type="journal article" date="2015" name="Data Brief">
        <title>Shoot transcriptome of the giant reed, Arundo donax.</title>
        <authorList>
            <person name="Barrero R.A."/>
            <person name="Guerrero F.D."/>
            <person name="Moolhuijzen P."/>
            <person name="Goolsby J.A."/>
            <person name="Tidwell J."/>
            <person name="Bellgard S.E."/>
            <person name="Bellgard M.I."/>
        </authorList>
    </citation>
    <scope>NUCLEOTIDE SEQUENCE</scope>
    <source>
        <tissue evidence="1">Shoot tissue taken approximately 20 cm above the soil surface</tissue>
    </source>
</reference>
<accession>A0A0A9HV55</accession>
<evidence type="ECO:0000313" key="1">
    <source>
        <dbReference type="EMBL" id="JAE39699.1"/>
    </source>
</evidence>
<name>A0A0A9HV55_ARUDO</name>
<dbReference type="EMBL" id="GBRH01158197">
    <property type="protein sequence ID" value="JAE39699.1"/>
    <property type="molecule type" value="Transcribed_RNA"/>
</dbReference>
<proteinExistence type="predicted"/>